<name>M3ANF0_PSEFD</name>
<dbReference type="GeneID" id="19333990"/>
<feature type="region of interest" description="Disordered" evidence="1">
    <location>
        <begin position="56"/>
        <end position="84"/>
    </location>
</feature>
<dbReference type="RefSeq" id="XP_007930974.1">
    <property type="nucleotide sequence ID" value="XM_007932783.1"/>
</dbReference>
<accession>M3ANF0</accession>
<dbReference type="EMBL" id="KB446563">
    <property type="protein sequence ID" value="EME78648.1"/>
    <property type="molecule type" value="Genomic_DNA"/>
</dbReference>
<dbReference type="KEGG" id="pfj:MYCFIDRAFT_178766"/>
<evidence type="ECO:0000313" key="3">
    <source>
        <dbReference type="Proteomes" id="UP000016932"/>
    </source>
</evidence>
<evidence type="ECO:0000256" key="1">
    <source>
        <dbReference type="SAM" id="MobiDB-lite"/>
    </source>
</evidence>
<proteinExistence type="predicted"/>
<dbReference type="VEuPathDB" id="FungiDB:MYCFIDRAFT_178766"/>
<dbReference type="Proteomes" id="UP000016932">
    <property type="component" value="Unassembled WGS sequence"/>
</dbReference>
<dbReference type="HOGENOM" id="CLU_438136_0_0_1"/>
<sequence length="624" mass="70249">MFDIRSGVRSPLACATIVGLHFATKQRSGNRFKCRSDTEWTPTPCYIEFGPLEPYTENAPQGPSVRVPPVSERRKQPESSGIDCNDRICKSDQIPLGPVKGRASPMTRRHSFTLDRSSLAALHSVLKRSNDDATPHNERQTSPTYPKYVGMCFHRGWNFSLMSTTKTITSNLYSSVHKSGLNQIRHSRQEYHDILPAARDSRRIGPDLIELIPRITSTVITGSPRHISTSKARKIQRSAPRLQPRAGLRLAIQGLQAANLPGQQYDAPQDRSETCSWSKVGRRAEEAACRRHGHRMEVLYWNLETGSNKRRQVIRIIEASNDASSTSLHAFALHFISSNALIPTITPAKHPPQDATFRLSNSTSSPACSHSMPHTSKSHPSFASHHCSLPKEICSMPLTRRDYRSIHSPISYSPSPTIQFPHPQSSLFLTKRCDKSLRRYQSANLPSSIIHLHLLTHFPSLPIKPAAPTANITTPSPQNSSKFSIPSSFFFFFFARKLRKIIHPRPYYIKAPMTSNVQRMGCKALRRWNLGWEDGDYRRTETMDEILLDSWVGSLCFMGFAFDVGRLTWRGYVGSVVVDHIVLQCDEYALKLIIVLGIWSCTALASLIFSQYALLPWLPTPETL</sequence>
<reference evidence="2 3" key="1">
    <citation type="journal article" date="2012" name="PLoS Pathog.">
        <title>Diverse lifestyles and strategies of plant pathogenesis encoded in the genomes of eighteen Dothideomycetes fungi.</title>
        <authorList>
            <person name="Ohm R.A."/>
            <person name="Feau N."/>
            <person name="Henrissat B."/>
            <person name="Schoch C.L."/>
            <person name="Horwitz B.A."/>
            <person name="Barry K.W."/>
            <person name="Condon B.J."/>
            <person name="Copeland A.C."/>
            <person name="Dhillon B."/>
            <person name="Glaser F."/>
            <person name="Hesse C.N."/>
            <person name="Kosti I."/>
            <person name="LaButti K."/>
            <person name="Lindquist E.A."/>
            <person name="Lucas S."/>
            <person name="Salamov A.A."/>
            <person name="Bradshaw R.E."/>
            <person name="Ciuffetti L."/>
            <person name="Hamelin R.C."/>
            <person name="Kema G.H.J."/>
            <person name="Lawrence C."/>
            <person name="Scott J.A."/>
            <person name="Spatafora J.W."/>
            <person name="Turgeon B.G."/>
            <person name="de Wit P.J.G.M."/>
            <person name="Zhong S."/>
            <person name="Goodwin S.B."/>
            <person name="Grigoriev I.V."/>
        </authorList>
    </citation>
    <scope>NUCLEOTIDE SEQUENCE [LARGE SCALE GENOMIC DNA]</scope>
    <source>
        <strain evidence="2 3">CIRAD86</strain>
    </source>
</reference>
<keyword evidence="3" id="KW-1185">Reference proteome</keyword>
<evidence type="ECO:0000313" key="2">
    <source>
        <dbReference type="EMBL" id="EME78648.1"/>
    </source>
</evidence>
<organism evidence="2 3">
    <name type="scientific">Pseudocercospora fijiensis (strain CIRAD86)</name>
    <name type="common">Black leaf streak disease fungus</name>
    <name type="synonym">Mycosphaerella fijiensis</name>
    <dbReference type="NCBI Taxonomy" id="383855"/>
    <lineage>
        <taxon>Eukaryota</taxon>
        <taxon>Fungi</taxon>
        <taxon>Dikarya</taxon>
        <taxon>Ascomycota</taxon>
        <taxon>Pezizomycotina</taxon>
        <taxon>Dothideomycetes</taxon>
        <taxon>Dothideomycetidae</taxon>
        <taxon>Mycosphaerellales</taxon>
        <taxon>Mycosphaerellaceae</taxon>
        <taxon>Pseudocercospora</taxon>
    </lineage>
</organism>
<dbReference type="AlphaFoldDB" id="M3ANF0"/>
<protein>
    <submittedName>
        <fullName evidence="2">Uncharacterized protein</fullName>
    </submittedName>
</protein>
<gene>
    <name evidence="2" type="ORF">MYCFIDRAFT_178766</name>
</gene>